<feature type="domain" description="Gfo/Idh/MocA-like oxidoreductase N-terminal" evidence="3">
    <location>
        <begin position="2"/>
        <end position="120"/>
    </location>
</feature>
<dbReference type="Pfam" id="PF22725">
    <property type="entry name" value="GFO_IDH_MocA_C3"/>
    <property type="match status" value="1"/>
</dbReference>
<evidence type="ECO:0000313" key="6">
    <source>
        <dbReference type="Proteomes" id="UP000254512"/>
    </source>
</evidence>
<dbReference type="Gene3D" id="3.40.50.720">
    <property type="entry name" value="NAD(P)-binding Rossmann-like Domain"/>
    <property type="match status" value="1"/>
</dbReference>
<evidence type="ECO:0000259" key="3">
    <source>
        <dbReference type="Pfam" id="PF01408"/>
    </source>
</evidence>
<dbReference type="RefSeq" id="WP_005503508.1">
    <property type="nucleotide sequence ID" value="NZ_CP014056.2"/>
</dbReference>
<evidence type="ECO:0000256" key="1">
    <source>
        <dbReference type="ARBA" id="ARBA00010928"/>
    </source>
</evidence>
<evidence type="ECO:0000313" key="5">
    <source>
        <dbReference type="EMBL" id="STO58085.1"/>
    </source>
</evidence>
<dbReference type="SUPFAM" id="SSF55347">
    <property type="entry name" value="Glyceraldehyde-3-phosphate dehydrogenase-like, C-terminal domain"/>
    <property type="match status" value="1"/>
</dbReference>
<dbReference type="InterPro" id="IPR000683">
    <property type="entry name" value="Gfo/Idh/MocA-like_OxRdtase_N"/>
</dbReference>
<dbReference type="InterPro" id="IPR030827">
    <property type="entry name" value="Myo_inos_IolG"/>
</dbReference>
<dbReference type="KEGG" id="gho:AL542_13960"/>
<dbReference type="InterPro" id="IPR036291">
    <property type="entry name" value="NAD(P)-bd_dom_sf"/>
</dbReference>
<dbReference type="InterPro" id="IPR055170">
    <property type="entry name" value="GFO_IDH_MocA-like_dom"/>
</dbReference>
<keyword evidence="2 5" id="KW-0560">Oxidoreductase</keyword>
<organism evidence="5 6">
    <name type="scientific">Grimontia hollisae</name>
    <name type="common">Vibrio hollisae</name>
    <dbReference type="NCBI Taxonomy" id="673"/>
    <lineage>
        <taxon>Bacteria</taxon>
        <taxon>Pseudomonadati</taxon>
        <taxon>Pseudomonadota</taxon>
        <taxon>Gammaproteobacteria</taxon>
        <taxon>Vibrionales</taxon>
        <taxon>Vibrionaceae</taxon>
        <taxon>Grimontia</taxon>
    </lineage>
</organism>
<accession>A0A377HQT3</accession>
<dbReference type="GO" id="GO:0000166">
    <property type="term" value="F:nucleotide binding"/>
    <property type="evidence" value="ECO:0007669"/>
    <property type="project" value="InterPro"/>
</dbReference>
<protein>
    <submittedName>
        <fullName evidence="5">Inositol 2-dehydrogenase</fullName>
        <ecNumber evidence="5">1.1.1.18</ecNumber>
    </submittedName>
</protein>
<dbReference type="PANTHER" id="PTHR42840">
    <property type="entry name" value="NAD(P)-BINDING ROSSMANN-FOLD SUPERFAMILY PROTEIN-RELATED"/>
    <property type="match status" value="1"/>
</dbReference>
<evidence type="ECO:0000256" key="2">
    <source>
        <dbReference type="ARBA" id="ARBA00023002"/>
    </source>
</evidence>
<dbReference type="EC" id="1.1.1.18" evidence="5"/>
<dbReference type="STRING" id="673.AL542_13960"/>
<sequence length="332" mass="36182">MMNITIVGAGRMGEIYAQIVAQHPTARIHTIASRSMGSATALTDQYGGYPSDDISQAIADGGSDAVIICSPTSTHLEYISLAAKAGKPILCEKPVDLSIERVLACQSVLAENPVTFAVGFNRRFDPAIDHLRQRVQRGDIGRLNMLLLTSRDPGPPPLEYLRHCGGYFCDSTIHDIDLACWITGELPLEVYTAATCMVDTAIGELGDADTAMTTLRMPSGLLVHINNSRRAVYGFDQRIEAFGDGGMLQTLNHTEQTVQHFSAASTHSQPPLQHFFLERYAESFRREVDDFIKAVQHGTDPCAGLEDGLNALKIARTCQASFELGRNLPFAD</sequence>
<dbReference type="GeneID" id="58897039"/>
<gene>
    <name evidence="5" type="primary">idhA</name>
    <name evidence="5" type="ORF">NCTC11645_02500</name>
</gene>
<dbReference type="Proteomes" id="UP000254512">
    <property type="component" value="Unassembled WGS sequence"/>
</dbReference>
<feature type="domain" description="GFO/IDH/MocA-like oxidoreductase" evidence="4">
    <location>
        <begin position="130"/>
        <end position="248"/>
    </location>
</feature>
<comment type="similarity">
    <text evidence="1">Belongs to the Gfo/Idh/MocA family.</text>
</comment>
<dbReference type="GO" id="GO:0050112">
    <property type="term" value="F:inositol 2-dehydrogenase (NAD+) activity"/>
    <property type="evidence" value="ECO:0007669"/>
    <property type="project" value="UniProtKB-EC"/>
</dbReference>
<dbReference type="SUPFAM" id="SSF51735">
    <property type="entry name" value="NAD(P)-binding Rossmann-fold domains"/>
    <property type="match status" value="1"/>
</dbReference>
<dbReference type="PANTHER" id="PTHR42840:SF3">
    <property type="entry name" value="BINDING ROSSMANN FOLD OXIDOREDUCTASE, PUTATIVE (AFU_ORTHOLOGUE AFUA_2G10240)-RELATED"/>
    <property type="match status" value="1"/>
</dbReference>
<dbReference type="Gene3D" id="3.30.360.10">
    <property type="entry name" value="Dihydrodipicolinate Reductase, domain 2"/>
    <property type="match status" value="1"/>
</dbReference>
<dbReference type="Pfam" id="PF01408">
    <property type="entry name" value="GFO_IDH_MocA"/>
    <property type="match status" value="1"/>
</dbReference>
<evidence type="ECO:0000259" key="4">
    <source>
        <dbReference type="Pfam" id="PF22725"/>
    </source>
</evidence>
<name>A0A377HQT3_GRIHO</name>
<dbReference type="NCBIfam" id="TIGR04380">
    <property type="entry name" value="myo_inos_iolG"/>
    <property type="match status" value="1"/>
</dbReference>
<proteinExistence type="inferred from homology"/>
<dbReference type="GO" id="GO:0005737">
    <property type="term" value="C:cytoplasm"/>
    <property type="evidence" value="ECO:0007669"/>
    <property type="project" value="TreeGrafter"/>
</dbReference>
<dbReference type="AlphaFoldDB" id="A0A377HQT3"/>
<reference evidence="5 6" key="1">
    <citation type="submission" date="2018-06" db="EMBL/GenBank/DDBJ databases">
        <authorList>
            <consortium name="Pathogen Informatics"/>
            <person name="Doyle S."/>
        </authorList>
    </citation>
    <scope>NUCLEOTIDE SEQUENCE [LARGE SCALE GENOMIC DNA]</scope>
    <source>
        <strain evidence="5 6">NCTC11645</strain>
    </source>
</reference>
<dbReference type="GO" id="GO:0006740">
    <property type="term" value="P:NADPH regeneration"/>
    <property type="evidence" value="ECO:0007669"/>
    <property type="project" value="TreeGrafter"/>
</dbReference>
<dbReference type="EMBL" id="UGHD01000002">
    <property type="protein sequence ID" value="STO58085.1"/>
    <property type="molecule type" value="Genomic_DNA"/>
</dbReference>